<gene>
    <name evidence="1" type="ORF">V1525DRAFT_396142</name>
</gene>
<reference evidence="2" key="1">
    <citation type="journal article" date="2024" name="Front. Bioeng. Biotechnol.">
        <title>Genome-scale model development and genomic sequencing of the oleaginous clade Lipomyces.</title>
        <authorList>
            <person name="Czajka J.J."/>
            <person name="Han Y."/>
            <person name="Kim J."/>
            <person name="Mondo S.J."/>
            <person name="Hofstad B.A."/>
            <person name="Robles A."/>
            <person name="Haridas S."/>
            <person name="Riley R."/>
            <person name="LaButti K."/>
            <person name="Pangilinan J."/>
            <person name="Andreopoulos W."/>
            <person name="Lipzen A."/>
            <person name="Yan J."/>
            <person name="Wang M."/>
            <person name="Ng V."/>
            <person name="Grigoriev I.V."/>
            <person name="Spatafora J.W."/>
            <person name="Magnuson J.K."/>
            <person name="Baker S.E."/>
            <person name="Pomraning K.R."/>
        </authorList>
    </citation>
    <scope>NUCLEOTIDE SEQUENCE [LARGE SCALE GENOMIC DNA]</scope>
    <source>
        <strain evidence="2">CBS 7786</strain>
    </source>
</reference>
<evidence type="ECO:0000313" key="1">
    <source>
        <dbReference type="EMBL" id="KAK9240163.1"/>
    </source>
</evidence>
<dbReference type="Proteomes" id="UP001433508">
    <property type="component" value="Unassembled WGS sequence"/>
</dbReference>
<protein>
    <submittedName>
        <fullName evidence="1">Uncharacterized protein</fullName>
    </submittedName>
</protein>
<sequence>MSTVAAISYNQISQYSTCHNSQHIRAGSPGEPSDLGSRMQSPHLKRSRPAQDSDGSATRTRAKRRLIDSFTRLSLESGSESASLVPRKKKHEEILHYDYWDRSKPARAAVDEDDGEVDGGRMDTSNAHTIFISSLDSTSDEEEDEDIESQDKIVFARDLERKIMDLPYTLLRRREEAAHASIPAPISLHEQERGMVLYKPREQIIAESIARQVGNGKPSQRKTKVHDQEDYDGMMCEDNWGDDDREQNGGDDEDVMDLG</sequence>
<proteinExistence type="predicted"/>
<keyword evidence="2" id="KW-1185">Reference proteome</keyword>
<dbReference type="EMBL" id="MU971341">
    <property type="protein sequence ID" value="KAK9240163.1"/>
    <property type="molecule type" value="Genomic_DNA"/>
</dbReference>
<comment type="caution">
    <text evidence="1">The sequence shown here is derived from an EMBL/GenBank/DDBJ whole genome shotgun (WGS) entry which is preliminary data.</text>
</comment>
<name>A0ACC3T897_LIPKO</name>
<accession>A0ACC3T897</accession>
<evidence type="ECO:0000313" key="2">
    <source>
        <dbReference type="Proteomes" id="UP001433508"/>
    </source>
</evidence>
<organism evidence="1 2">
    <name type="scientific">Lipomyces kononenkoae</name>
    <name type="common">Yeast</name>
    <dbReference type="NCBI Taxonomy" id="34357"/>
    <lineage>
        <taxon>Eukaryota</taxon>
        <taxon>Fungi</taxon>
        <taxon>Dikarya</taxon>
        <taxon>Ascomycota</taxon>
        <taxon>Saccharomycotina</taxon>
        <taxon>Lipomycetes</taxon>
        <taxon>Lipomycetales</taxon>
        <taxon>Lipomycetaceae</taxon>
        <taxon>Lipomyces</taxon>
    </lineage>
</organism>